<dbReference type="OrthoDB" id="4032906at2759"/>
<accession>A0A1G4JJZ2</accession>
<protein>
    <submittedName>
        <fullName evidence="2">LAME_0E09054g1_1</fullName>
    </submittedName>
</protein>
<reference evidence="3" key="1">
    <citation type="submission" date="2016-03" db="EMBL/GenBank/DDBJ databases">
        <authorList>
            <person name="Devillers Hugo."/>
        </authorList>
    </citation>
    <scope>NUCLEOTIDE SEQUENCE [LARGE SCALE GENOMIC DNA]</scope>
</reference>
<proteinExistence type="predicted"/>
<feature type="compositionally biased region" description="Polar residues" evidence="1">
    <location>
        <begin position="105"/>
        <end position="139"/>
    </location>
</feature>
<dbReference type="EMBL" id="LT598481">
    <property type="protein sequence ID" value="SCU90555.1"/>
    <property type="molecule type" value="Genomic_DNA"/>
</dbReference>
<dbReference type="Proteomes" id="UP000191144">
    <property type="component" value="Chromosome E"/>
</dbReference>
<sequence length="244" mass="27338">MGTQIYIECPVSKMAVEEMRHGISPLKHVIHLKGVLSTILFHRTSGSIVPGMDCEDAHCRFPVVQRVENSDSQQASVTMNQKVEECIKELSFWFAQFDERRLDQLSPSPSREQTPPGSPLRSSNPGSASTITLKLTQGNNDSLEPWETWTIASQMTNSYRIATENGSSSKEYGHSSHFEQFLISLAAFCYELGIQNPPHQLAPPHIDMYVGTPDHSEAGNEFDRWKRFIKKMLQPGCERGGEVG</sequence>
<evidence type="ECO:0000256" key="1">
    <source>
        <dbReference type="SAM" id="MobiDB-lite"/>
    </source>
</evidence>
<gene>
    <name evidence="2" type="ORF">LAME_0E09054G</name>
</gene>
<dbReference type="AlphaFoldDB" id="A0A1G4JJZ2"/>
<dbReference type="GO" id="GO:0006914">
    <property type="term" value="P:autophagy"/>
    <property type="evidence" value="ECO:0007669"/>
    <property type="project" value="InterPro"/>
</dbReference>
<dbReference type="InterPro" id="IPR012445">
    <property type="entry name" value="ATG101"/>
</dbReference>
<keyword evidence="3" id="KW-1185">Reference proteome</keyword>
<feature type="region of interest" description="Disordered" evidence="1">
    <location>
        <begin position="104"/>
        <end position="139"/>
    </location>
</feature>
<evidence type="ECO:0000313" key="2">
    <source>
        <dbReference type="EMBL" id="SCU90555.1"/>
    </source>
</evidence>
<dbReference type="Pfam" id="PF07855">
    <property type="entry name" value="ATG101"/>
    <property type="match status" value="1"/>
</dbReference>
<name>A0A1G4JJZ2_9SACH</name>
<evidence type="ECO:0000313" key="3">
    <source>
        <dbReference type="Proteomes" id="UP000191144"/>
    </source>
</evidence>
<organism evidence="2 3">
    <name type="scientific">Lachancea meyersii CBS 8951</name>
    <dbReference type="NCBI Taxonomy" id="1266667"/>
    <lineage>
        <taxon>Eukaryota</taxon>
        <taxon>Fungi</taxon>
        <taxon>Dikarya</taxon>
        <taxon>Ascomycota</taxon>
        <taxon>Saccharomycotina</taxon>
        <taxon>Saccharomycetes</taxon>
        <taxon>Saccharomycetales</taxon>
        <taxon>Saccharomycetaceae</taxon>
        <taxon>Lachancea</taxon>
    </lineage>
</organism>